<dbReference type="Pfam" id="PF02036">
    <property type="entry name" value="SCP2"/>
    <property type="match status" value="1"/>
</dbReference>
<dbReference type="eggNOG" id="COG3154">
    <property type="taxonomic scope" value="Bacteria"/>
</dbReference>
<dbReference type="HOGENOM" id="CLU_1676499_0_0_5"/>
<dbReference type="InterPro" id="IPR036527">
    <property type="entry name" value="SCP2_sterol-bd_dom_sf"/>
</dbReference>
<protein>
    <recommendedName>
        <fullName evidence="2">SCP2 domain-containing protein</fullName>
    </recommendedName>
</protein>
<reference evidence="3 4" key="1">
    <citation type="submission" date="2012-02" db="EMBL/GenBank/DDBJ databases">
        <title>Shotgun genome sequence of Phaeospirillum photometricum DSM 122.</title>
        <authorList>
            <person name="Duquesne K."/>
            <person name="Sturgis J."/>
        </authorList>
    </citation>
    <scope>NUCLEOTIDE SEQUENCE [LARGE SCALE GENOMIC DNA]</scope>
    <source>
        <strain evidence="4">DSM122</strain>
    </source>
</reference>
<dbReference type="SUPFAM" id="SSF55718">
    <property type="entry name" value="SCP-like"/>
    <property type="match status" value="1"/>
</dbReference>
<dbReference type="EMBL" id="HE663493">
    <property type="protein sequence ID" value="CCG07394.1"/>
    <property type="molecule type" value="Genomic_DNA"/>
</dbReference>
<evidence type="ECO:0000259" key="2">
    <source>
        <dbReference type="Pfam" id="PF02036"/>
    </source>
</evidence>
<dbReference type="STRING" id="1150469.RSPPHO_00768"/>
<dbReference type="PATRIC" id="fig|1150469.3.peg.882"/>
<dbReference type="Proteomes" id="UP000033220">
    <property type="component" value="Chromosome DSM 122"/>
</dbReference>
<proteinExistence type="predicted"/>
<organism evidence="3 4">
    <name type="scientific">Pararhodospirillum photometricum DSM 122</name>
    <dbReference type="NCBI Taxonomy" id="1150469"/>
    <lineage>
        <taxon>Bacteria</taxon>
        <taxon>Pseudomonadati</taxon>
        <taxon>Pseudomonadota</taxon>
        <taxon>Alphaproteobacteria</taxon>
        <taxon>Rhodospirillales</taxon>
        <taxon>Rhodospirillaceae</taxon>
        <taxon>Pararhodospirillum</taxon>
    </lineage>
</organism>
<dbReference type="RefSeq" id="WP_014414034.1">
    <property type="nucleotide sequence ID" value="NC_017059.1"/>
</dbReference>
<name>H6SQS9_PARPM</name>
<accession>H6SQS9</accession>
<gene>
    <name evidence="3" type="ORF">RSPPHO_00768</name>
</gene>
<evidence type="ECO:0000313" key="3">
    <source>
        <dbReference type="EMBL" id="CCG07394.1"/>
    </source>
</evidence>
<dbReference type="AlphaFoldDB" id="H6SQS9"/>
<dbReference type="KEGG" id="rpm:RSPPHO_00768"/>
<feature type="region of interest" description="Disordered" evidence="1">
    <location>
        <begin position="137"/>
        <end position="157"/>
    </location>
</feature>
<evidence type="ECO:0000256" key="1">
    <source>
        <dbReference type="SAM" id="MobiDB-lite"/>
    </source>
</evidence>
<keyword evidence="4" id="KW-1185">Reference proteome</keyword>
<evidence type="ECO:0000313" key="4">
    <source>
        <dbReference type="Proteomes" id="UP000033220"/>
    </source>
</evidence>
<dbReference type="InterPro" id="IPR003033">
    <property type="entry name" value="SCP2_sterol-bd_dom"/>
</dbReference>
<sequence length="157" mass="16814">MDIAVGGPNGLDVFLERPDHSLATAIVSAAPEVLLDLMAAEDGPDGDGAFFSRALRIEGDTGLVMAFRYAIEDNGMNLRALMRDLPTPAALLVERLSGRLGPLHERATADLEKAQALLLGPLRGELARLNTRVTRLETQGPAGRRPKVVSREELAHG</sequence>
<feature type="domain" description="SCP2" evidence="2">
    <location>
        <begin position="11"/>
        <end position="68"/>
    </location>
</feature>